<dbReference type="InterPro" id="IPR012338">
    <property type="entry name" value="Beta-lactam/transpept-like"/>
</dbReference>
<reference evidence="3 4" key="1">
    <citation type="submission" date="2016-10" db="EMBL/GenBank/DDBJ databases">
        <authorList>
            <person name="de Groot N.N."/>
        </authorList>
    </citation>
    <scope>NUCLEOTIDE SEQUENCE [LARGE SCALE GENOMIC DNA]</scope>
    <source>
        <strain evidence="3 4">CGMCC 1.9156</strain>
    </source>
</reference>
<accession>A0A1I2G473</accession>
<proteinExistence type="predicted"/>
<name>A0A1I2G473_9BACT</name>
<gene>
    <name evidence="3" type="ORF">SAMN05216283_102718</name>
</gene>
<organism evidence="3 4">
    <name type="scientific">Sunxiuqinia elliptica</name>
    <dbReference type="NCBI Taxonomy" id="655355"/>
    <lineage>
        <taxon>Bacteria</taxon>
        <taxon>Pseudomonadati</taxon>
        <taxon>Bacteroidota</taxon>
        <taxon>Bacteroidia</taxon>
        <taxon>Marinilabiliales</taxon>
        <taxon>Prolixibacteraceae</taxon>
        <taxon>Sunxiuqinia</taxon>
    </lineage>
</organism>
<keyword evidence="1" id="KW-0732">Signal</keyword>
<dbReference type="PANTHER" id="PTHR46825:SF9">
    <property type="entry name" value="BETA-LACTAMASE-RELATED DOMAIN-CONTAINING PROTEIN"/>
    <property type="match status" value="1"/>
</dbReference>
<dbReference type="EMBL" id="FONW01000002">
    <property type="protein sequence ID" value="SFF11566.1"/>
    <property type="molecule type" value="Genomic_DNA"/>
</dbReference>
<dbReference type="SUPFAM" id="SSF56601">
    <property type="entry name" value="beta-lactamase/transpeptidase-like"/>
    <property type="match status" value="1"/>
</dbReference>
<evidence type="ECO:0000313" key="4">
    <source>
        <dbReference type="Proteomes" id="UP000198964"/>
    </source>
</evidence>
<dbReference type="InterPro" id="IPR001466">
    <property type="entry name" value="Beta-lactam-related"/>
</dbReference>
<feature type="signal peptide" evidence="1">
    <location>
        <begin position="1"/>
        <end position="21"/>
    </location>
</feature>
<keyword evidence="4" id="KW-1185">Reference proteome</keyword>
<dbReference type="Gene3D" id="3.40.710.10">
    <property type="entry name" value="DD-peptidase/beta-lactamase superfamily"/>
    <property type="match status" value="1"/>
</dbReference>
<feature type="chain" id="PRO_5011795952" evidence="1">
    <location>
        <begin position="22"/>
        <end position="355"/>
    </location>
</feature>
<protein>
    <submittedName>
        <fullName evidence="3">CubicO group peptidase, beta-lactamase class C family</fullName>
    </submittedName>
</protein>
<dbReference type="STRING" id="655355.SAMN05216283_102718"/>
<sequence>MNWVRSIVLGLLCLAAHEAYSQTLEAKVDSILQDKFQAYATGAVFLVSQDGLPAYRKALGKANIELDVDMNPESVFKIGSMTKQFTAVAVLMLAENEELSLADDITQFIPDYPTHGESITIHQLLTHTSGIKNFTEMKSIMTIAQKDLSPKELIDFFKDEPMDFKPGEEFKYSNSSYVILGYIIELVSGMSYEDFIEKNIFQKLGMNDSRYATDREIVQNRAYGYQQTNEGYVNKRHISFNITYSAGSLMSTVDDLLKWQEALNSNKLLSPETTQLAFTNYELNNGEKIDYGYGWHLKSLNNMSVREHGGSIFGFKSMAVYIPERDIYVVGLTNCDCVSPTQIVRDIAVLAAESL</sequence>
<dbReference type="Proteomes" id="UP000198964">
    <property type="component" value="Unassembled WGS sequence"/>
</dbReference>
<dbReference type="InterPro" id="IPR050491">
    <property type="entry name" value="AmpC-like"/>
</dbReference>
<dbReference type="Pfam" id="PF00144">
    <property type="entry name" value="Beta-lactamase"/>
    <property type="match status" value="1"/>
</dbReference>
<evidence type="ECO:0000256" key="1">
    <source>
        <dbReference type="SAM" id="SignalP"/>
    </source>
</evidence>
<evidence type="ECO:0000313" key="3">
    <source>
        <dbReference type="EMBL" id="SFF11566.1"/>
    </source>
</evidence>
<dbReference type="AlphaFoldDB" id="A0A1I2G473"/>
<evidence type="ECO:0000259" key="2">
    <source>
        <dbReference type="Pfam" id="PF00144"/>
    </source>
</evidence>
<feature type="domain" description="Beta-lactamase-related" evidence="2">
    <location>
        <begin position="38"/>
        <end position="336"/>
    </location>
</feature>
<dbReference type="PANTHER" id="PTHR46825">
    <property type="entry name" value="D-ALANYL-D-ALANINE-CARBOXYPEPTIDASE/ENDOPEPTIDASE AMPH"/>
    <property type="match status" value="1"/>
</dbReference>